<dbReference type="RefSeq" id="WP_039413316.1">
    <property type="nucleotide sequence ID" value="NZ_JWSZ01000004.1"/>
</dbReference>
<organism evidence="2 3">
    <name type="scientific">Microbacterium hominis</name>
    <dbReference type="NCBI Taxonomy" id="162426"/>
    <lineage>
        <taxon>Bacteria</taxon>
        <taxon>Bacillati</taxon>
        <taxon>Actinomycetota</taxon>
        <taxon>Actinomycetes</taxon>
        <taxon>Micrococcales</taxon>
        <taxon>Microbacteriaceae</taxon>
        <taxon>Microbacterium</taxon>
    </lineage>
</organism>
<protein>
    <submittedName>
        <fullName evidence="2">ATPase</fullName>
    </submittedName>
</protein>
<dbReference type="AlphaFoldDB" id="A0A0B4DYQ2"/>
<evidence type="ECO:0000313" key="2">
    <source>
        <dbReference type="EMBL" id="KIC59388.1"/>
    </source>
</evidence>
<name>A0A0B4DYQ2_9MICO</name>
<feature type="transmembrane region" description="Helical" evidence="1">
    <location>
        <begin position="335"/>
        <end position="355"/>
    </location>
</feature>
<keyword evidence="1" id="KW-1133">Transmembrane helix</keyword>
<reference evidence="2 3" key="1">
    <citation type="submission" date="2014-12" db="EMBL/GenBank/DDBJ databases">
        <title>Genome sequencing of Microbacterium hominis TPW29.</title>
        <authorList>
            <person name="Tan P.W."/>
            <person name="Chan K.-G."/>
        </authorList>
    </citation>
    <scope>NUCLEOTIDE SEQUENCE [LARGE SCALE GENOMIC DNA]</scope>
    <source>
        <strain evidence="2 3">TPW29</strain>
    </source>
</reference>
<feature type="transmembrane region" description="Helical" evidence="1">
    <location>
        <begin position="253"/>
        <end position="272"/>
    </location>
</feature>
<gene>
    <name evidence="2" type="ORF">RM52_04115</name>
</gene>
<dbReference type="Proteomes" id="UP000031202">
    <property type="component" value="Unassembled WGS sequence"/>
</dbReference>
<sequence>MARREPRAINVVSAYWDTAGSGRFFTRWSAVVSLPISALLLVAIVEGTRDGYVQGIAAAVLSWVVLALPVLAVAAAERRMRDHRSRALLVTVTLLLVATARPILNETFIHLLYNGRSGGVWAARIGTNVIVAFGLFTLVAIITTQYQQTRATADRLAHALRRLDAATEQVVTDDRDARLVIRGLVAELRAERDAMLARVIDFDAVRDFSERVRAASHRLEEMAAASAPVPALWVPWSRAARHRHGLERLQPTPLLWVGALYLLMAAPYLLTVGDVSDVVIAGVAVFLLDLAAGAVLRAVPIHTRRGRGVIFLLVWMLAGMTSAVVGRLLLPATGALMIIPVFAMPLAAIVLSLAIDAYRWARTDEADATRELARAAGDFADRVRRAQAPLLHAASTLHGRVQGRCVIFAARVDENPPTADDIAQFRVETDRALDEVLVPVPTSEIETVGALRRMLAGWEPIMVLETRIDDAAASAVDGAEAAPLVSEVVNEALVNAVKHSGARAARIDISTDAGGDLHVRVASAGELPRAIMPMRPFAGRTLLYQDGRDVVLESTLPATLIAAPA</sequence>
<feature type="transmembrane region" description="Helical" evidence="1">
    <location>
        <begin position="25"/>
        <end position="45"/>
    </location>
</feature>
<dbReference type="Gene3D" id="3.30.565.10">
    <property type="entry name" value="Histidine kinase-like ATPase, C-terminal domain"/>
    <property type="match status" value="1"/>
</dbReference>
<feature type="transmembrane region" description="Helical" evidence="1">
    <location>
        <begin position="278"/>
        <end position="296"/>
    </location>
</feature>
<feature type="transmembrane region" description="Helical" evidence="1">
    <location>
        <begin position="308"/>
        <end position="329"/>
    </location>
</feature>
<evidence type="ECO:0000256" key="1">
    <source>
        <dbReference type="SAM" id="Phobius"/>
    </source>
</evidence>
<comment type="caution">
    <text evidence="2">The sequence shown here is derived from an EMBL/GenBank/DDBJ whole genome shotgun (WGS) entry which is preliminary data.</text>
</comment>
<dbReference type="InterPro" id="IPR036890">
    <property type="entry name" value="HATPase_C_sf"/>
</dbReference>
<feature type="transmembrane region" description="Helical" evidence="1">
    <location>
        <begin position="124"/>
        <end position="142"/>
    </location>
</feature>
<keyword evidence="1" id="KW-0812">Transmembrane</keyword>
<feature type="transmembrane region" description="Helical" evidence="1">
    <location>
        <begin position="51"/>
        <end position="75"/>
    </location>
</feature>
<dbReference type="EMBL" id="JWSZ01000004">
    <property type="protein sequence ID" value="KIC59388.1"/>
    <property type="molecule type" value="Genomic_DNA"/>
</dbReference>
<evidence type="ECO:0000313" key="3">
    <source>
        <dbReference type="Proteomes" id="UP000031202"/>
    </source>
</evidence>
<feature type="transmembrane region" description="Helical" evidence="1">
    <location>
        <begin position="87"/>
        <end position="104"/>
    </location>
</feature>
<proteinExistence type="predicted"/>
<keyword evidence="1" id="KW-0472">Membrane</keyword>
<accession>A0A0B4DYQ2</accession>